<dbReference type="GO" id="GO:0005737">
    <property type="term" value="C:cytoplasm"/>
    <property type="evidence" value="ECO:0007669"/>
    <property type="project" value="TreeGrafter"/>
</dbReference>
<reference evidence="6" key="1">
    <citation type="submission" date="2020-11" db="EMBL/GenBank/DDBJ databases">
        <authorList>
            <person name="Tran Van P."/>
        </authorList>
    </citation>
    <scope>NUCLEOTIDE SEQUENCE</scope>
</reference>
<protein>
    <recommendedName>
        <fullName evidence="8">Cytochrome P450</fullName>
    </recommendedName>
</protein>
<evidence type="ECO:0000256" key="4">
    <source>
        <dbReference type="ARBA" id="ARBA00023033"/>
    </source>
</evidence>
<evidence type="ECO:0000256" key="1">
    <source>
        <dbReference type="ARBA" id="ARBA00010617"/>
    </source>
</evidence>
<evidence type="ECO:0000313" key="7">
    <source>
        <dbReference type="Proteomes" id="UP000678499"/>
    </source>
</evidence>
<dbReference type="EMBL" id="CAJPEX010006779">
    <property type="protein sequence ID" value="CAG0924198.1"/>
    <property type="molecule type" value="Genomic_DNA"/>
</dbReference>
<keyword evidence="4 5" id="KW-0503">Monooxygenase</keyword>
<keyword evidence="7" id="KW-1185">Reference proteome</keyword>
<dbReference type="InterPro" id="IPR050182">
    <property type="entry name" value="Cytochrome_P450_fam2"/>
</dbReference>
<proteinExistence type="inferred from homology"/>
<comment type="similarity">
    <text evidence="1 5">Belongs to the cytochrome P450 family.</text>
</comment>
<dbReference type="EMBL" id="OA888816">
    <property type="protein sequence ID" value="CAD7284046.1"/>
    <property type="molecule type" value="Genomic_DNA"/>
</dbReference>
<dbReference type="GO" id="GO:0016712">
    <property type="term" value="F:oxidoreductase activity, acting on paired donors, with incorporation or reduction of molecular oxygen, reduced flavin or flavoprotein as one donor, and incorporation of one atom of oxygen"/>
    <property type="evidence" value="ECO:0007669"/>
    <property type="project" value="TreeGrafter"/>
</dbReference>
<gene>
    <name evidence="6" type="ORF">NMOB1V02_LOCUS11654</name>
</gene>
<dbReference type="OrthoDB" id="3934656at2759"/>
<keyword evidence="2 5" id="KW-0479">Metal-binding</keyword>
<dbReference type="PROSITE" id="PS00086">
    <property type="entry name" value="CYTOCHROME_P450"/>
    <property type="match status" value="1"/>
</dbReference>
<dbReference type="InterPro" id="IPR001128">
    <property type="entry name" value="Cyt_P450"/>
</dbReference>
<dbReference type="PRINTS" id="PR00463">
    <property type="entry name" value="EP450I"/>
</dbReference>
<keyword evidence="5" id="KW-0349">Heme</keyword>
<dbReference type="Proteomes" id="UP000678499">
    <property type="component" value="Unassembled WGS sequence"/>
</dbReference>
<dbReference type="InterPro" id="IPR002401">
    <property type="entry name" value="Cyt_P450_E_grp-I"/>
</dbReference>
<dbReference type="SUPFAM" id="SSF48264">
    <property type="entry name" value="Cytochrome P450"/>
    <property type="match status" value="2"/>
</dbReference>
<dbReference type="GO" id="GO:0020037">
    <property type="term" value="F:heme binding"/>
    <property type="evidence" value="ECO:0007669"/>
    <property type="project" value="InterPro"/>
</dbReference>
<dbReference type="PANTHER" id="PTHR24300">
    <property type="entry name" value="CYTOCHROME P450 508A4-RELATED"/>
    <property type="match status" value="1"/>
</dbReference>
<accession>A0A7R9BYR2</accession>
<name>A0A7R9BYR2_9CRUS</name>
<dbReference type="InterPro" id="IPR036396">
    <property type="entry name" value="Cyt_P450_sf"/>
</dbReference>
<dbReference type="PANTHER" id="PTHR24300:SF375">
    <property type="entry name" value="CYTOCHROME P450 FAMILY"/>
    <property type="match status" value="1"/>
</dbReference>
<dbReference type="GO" id="GO:0006082">
    <property type="term" value="P:organic acid metabolic process"/>
    <property type="evidence" value="ECO:0007669"/>
    <property type="project" value="TreeGrafter"/>
</dbReference>
<sequence>MALFLTGALLCVLCIQLLVFLWQRCRKPKNYPPGPMRLPIIGTLWRMSTKISLGRQYMDLAEKYGPIYSLKHGEFEVVVLSDPDDIKKVLSSEDSTGRMRTFFFTEVYYGLNYGLLFSDGDQWKEQRKFCSKALKDFAFGKSLMEDSIIEEFQYLSNTLKPDDIPEKSSFVTRDLEENLGQAVVNSLWLVVAGKKLDRMHYTQAAIHEAWRLPGVTSNAIDHRLIADMEIGGYHVPKETIIVPLIRSVHSNPKYWDSPLEFKPERFLDKNGEFRIPNKDAYMPFSTGKRQCLGENMARMTTFLGVCILLQKYKFDKIPGHVYNFDESPKSLIVNSIEAFEVVAVPSASRHQNLLAVLIDLIMAGAETTAIGLRWFFLYMVQHPEVQEKIREEIDAVIGHGTPEWADHSKMHYTMAAIHEMWRIPSVVPVWVDHRLEEKRDIAGYCVPKGTIIQGLINAIHTDPKYWKDPMEFKPERFLNENKEFFIENEDVYMPFGI</sequence>
<evidence type="ECO:0008006" key="8">
    <source>
        <dbReference type="Google" id="ProtNLM"/>
    </source>
</evidence>
<evidence type="ECO:0000256" key="3">
    <source>
        <dbReference type="ARBA" id="ARBA00023004"/>
    </source>
</evidence>
<keyword evidence="5" id="KW-0560">Oxidoreductase</keyword>
<evidence type="ECO:0000256" key="2">
    <source>
        <dbReference type="ARBA" id="ARBA00022723"/>
    </source>
</evidence>
<dbReference type="InterPro" id="IPR017972">
    <property type="entry name" value="Cyt_P450_CS"/>
</dbReference>
<keyword evidence="3 5" id="KW-0408">Iron</keyword>
<feature type="non-terminal residue" evidence="6">
    <location>
        <position position="1"/>
    </location>
</feature>
<dbReference type="Pfam" id="PF00067">
    <property type="entry name" value="p450"/>
    <property type="match status" value="2"/>
</dbReference>
<evidence type="ECO:0000313" key="6">
    <source>
        <dbReference type="EMBL" id="CAD7284046.1"/>
    </source>
</evidence>
<dbReference type="GO" id="GO:0005506">
    <property type="term" value="F:iron ion binding"/>
    <property type="evidence" value="ECO:0007669"/>
    <property type="project" value="InterPro"/>
</dbReference>
<organism evidence="6">
    <name type="scientific">Notodromas monacha</name>
    <dbReference type="NCBI Taxonomy" id="399045"/>
    <lineage>
        <taxon>Eukaryota</taxon>
        <taxon>Metazoa</taxon>
        <taxon>Ecdysozoa</taxon>
        <taxon>Arthropoda</taxon>
        <taxon>Crustacea</taxon>
        <taxon>Oligostraca</taxon>
        <taxon>Ostracoda</taxon>
        <taxon>Podocopa</taxon>
        <taxon>Podocopida</taxon>
        <taxon>Cypridocopina</taxon>
        <taxon>Cypridoidea</taxon>
        <taxon>Cyprididae</taxon>
        <taxon>Notodromas</taxon>
    </lineage>
</organism>
<dbReference type="AlphaFoldDB" id="A0A7R9BYR2"/>
<evidence type="ECO:0000256" key="5">
    <source>
        <dbReference type="RuleBase" id="RU000461"/>
    </source>
</evidence>
<dbReference type="Gene3D" id="1.10.630.10">
    <property type="entry name" value="Cytochrome P450"/>
    <property type="match status" value="3"/>
</dbReference>
<dbReference type="GO" id="GO:0006805">
    <property type="term" value="P:xenobiotic metabolic process"/>
    <property type="evidence" value="ECO:0007669"/>
    <property type="project" value="TreeGrafter"/>
</dbReference>